<feature type="domain" description="Zn(2)-C6 fungal-type" evidence="2">
    <location>
        <begin position="8"/>
        <end position="36"/>
    </location>
</feature>
<dbReference type="PROSITE" id="PS00463">
    <property type="entry name" value="ZN2_CY6_FUNGAL_1"/>
    <property type="match status" value="1"/>
</dbReference>
<dbReference type="InterPro" id="IPR001138">
    <property type="entry name" value="Zn2Cys6_DnaBD"/>
</dbReference>
<evidence type="ECO:0000313" key="4">
    <source>
        <dbReference type="Proteomes" id="UP000800093"/>
    </source>
</evidence>
<dbReference type="EMBL" id="ML986627">
    <property type="protein sequence ID" value="KAF2263324.1"/>
    <property type="molecule type" value="Genomic_DNA"/>
</dbReference>
<dbReference type="OrthoDB" id="4491390at2759"/>
<dbReference type="PROSITE" id="PS50048">
    <property type="entry name" value="ZN2_CY6_FUNGAL_2"/>
    <property type="match status" value="1"/>
</dbReference>
<dbReference type="SMART" id="SM00066">
    <property type="entry name" value="GAL4"/>
    <property type="match status" value="1"/>
</dbReference>
<accession>A0A9P4N5H1</accession>
<dbReference type="Gene3D" id="4.10.240.10">
    <property type="entry name" value="Zn(2)-C6 fungal-type DNA-binding domain"/>
    <property type="match status" value="1"/>
</dbReference>
<protein>
    <recommendedName>
        <fullName evidence="2">Zn(2)-C6 fungal-type domain-containing protein</fullName>
    </recommendedName>
</protein>
<reference evidence="4" key="1">
    <citation type="journal article" date="2020" name="Stud. Mycol.">
        <title>101 Dothideomycetes genomes: A test case for predicting lifestyles and emergence of pathogens.</title>
        <authorList>
            <person name="Haridas S."/>
            <person name="Albert R."/>
            <person name="Binder M."/>
            <person name="Bloem J."/>
            <person name="LaButti K."/>
            <person name="Salamov A."/>
            <person name="Andreopoulos B."/>
            <person name="Baker S."/>
            <person name="Barry K."/>
            <person name="Bills G."/>
            <person name="Bluhm B."/>
            <person name="Cannon C."/>
            <person name="Castanera R."/>
            <person name="Culley D."/>
            <person name="Daum C."/>
            <person name="Ezra D."/>
            <person name="Gonzalez J."/>
            <person name="Henrissat B."/>
            <person name="Kuo A."/>
            <person name="Liang C."/>
            <person name="Lipzen A."/>
            <person name="Lutzoni F."/>
            <person name="Magnuson J."/>
            <person name="Mondo S."/>
            <person name="Nolan M."/>
            <person name="Ohm R."/>
            <person name="Pangilinan J."/>
            <person name="Park H.-J."/>
            <person name="Ramirez L."/>
            <person name="Alfaro M."/>
            <person name="Sun H."/>
            <person name="Tritt A."/>
            <person name="Yoshinaga Y."/>
            <person name="Zwiers L.-H."/>
            <person name="Turgeon B."/>
            <person name="Goodwin S."/>
            <person name="Spatafora J."/>
            <person name="Crous P."/>
            <person name="Grigoriev I."/>
        </authorList>
    </citation>
    <scope>NUCLEOTIDE SEQUENCE [LARGE SCALE GENOMIC DNA]</scope>
    <source>
        <strain evidence="4">CBS 304.66</strain>
    </source>
</reference>
<proteinExistence type="predicted"/>
<dbReference type="Pfam" id="PF00172">
    <property type="entry name" value="Zn_clus"/>
    <property type="match status" value="1"/>
</dbReference>
<dbReference type="PANTHER" id="PTHR38111:SF9">
    <property type="entry name" value="ZN(2)-C6 FUNGAL-TYPE DOMAIN-CONTAINING PROTEIN"/>
    <property type="match status" value="1"/>
</dbReference>
<keyword evidence="1" id="KW-0539">Nucleus</keyword>
<dbReference type="CDD" id="cd00067">
    <property type="entry name" value="GAL4"/>
    <property type="match status" value="1"/>
</dbReference>
<evidence type="ECO:0000256" key="1">
    <source>
        <dbReference type="ARBA" id="ARBA00023242"/>
    </source>
</evidence>
<evidence type="ECO:0000313" key="3">
    <source>
        <dbReference type="EMBL" id="KAF2263324.1"/>
    </source>
</evidence>
<dbReference type="PANTHER" id="PTHR38111">
    <property type="entry name" value="ZN(2)-C6 FUNGAL-TYPE DOMAIN-CONTAINING PROTEIN-RELATED"/>
    <property type="match status" value="1"/>
</dbReference>
<sequence>MKTKRINVCHTCRLRKLGCDGRHPSCSQCTLTGRHCDGYERELVFVSYATTKYKTRSRKSLLRGLPVALNKLIHSYGSDLAYKGSGMSNVLPLTGPYRALESRNSRTFNEFVSLIFNLFLPESEESLSLFDLSAISVCGAWVKILPRLGEGSYPGDLVHLAVRYLGNVVLNASMGVRNMDFGGFEVHDFILKQLQNAVAAPKSFDTEIAASILCLVMVELMVPTSEFAFLSHLGGFAAFIESCPPTMFKSDILHAIFVGCRPILFFQAIHSRRSTFLSKKEWRTTPFDLHSSSKMQALISETSILPSILENLDSLPMLGGSSAILLAQKAKTDLVEVLRRLSNLEDCFGGDKIDSYYHTNGPEMYYLRLWFPNLLTANVHTHIWAVRIVCLMELEALDVYLFNKMNGSGLKDNNALNKEVLGGWIIQLATKICQSISYMLQDQMKLYGPLSAVFPLNIAYNALRKYSMPDAEEVKLCKGLINDIIRKGISIGMHFPIEDTLKHRKDFQDTPSFS</sequence>
<dbReference type="AlphaFoldDB" id="A0A9P4N5H1"/>
<dbReference type="GO" id="GO:0008270">
    <property type="term" value="F:zinc ion binding"/>
    <property type="evidence" value="ECO:0007669"/>
    <property type="project" value="InterPro"/>
</dbReference>
<name>A0A9P4N5H1_9PLEO</name>
<dbReference type="GO" id="GO:0000981">
    <property type="term" value="F:DNA-binding transcription factor activity, RNA polymerase II-specific"/>
    <property type="evidence" value="ECO:0007669"/>
    <property type="project" value="InterPro"/>
</dbReference>
<gene>
    <name evidence="3" type="ORF">CC78DRAFT_617760</name>
</gene>
<comment type="caution">
    <text evidence="3">The sequence shown here is derived from an EMBL/GenBank/DDBJ whole genome shotgun (WGS) entry which is preliminary data.</text>
</comment>
<organism evidence="3 4">
    <name type="scientific">Lojkania enalia</name>
    <dbReference type="NCBI Taxonomy" id="147567"/>
    <lineage>
        <taxon>Eukaryota</taxon>
        <taxon>Fungi</taxon>
        <taxon>Dikarya</taxon>
        <taxon>Ascomycota</taxon>
        <taxon>Pezizomycotina</taxon>
        <taxon>Dothideomycetes</taxon>
        <taxon>Pleosporomycetidae</taxon>
        <taxon>Pleosporales</taxon>
        <taxon>Pleosporales incertae sedis</taxon>
        <taxon>Lojkania</taxon>
    </lineage>
</organism>
<keyword evidence="4" id="KW-1185">Reference proteome</keyword>
<dbReference type="SUPFAM" id="SSF57701">
    <property type="entry name" value="Zn2/Cys6 DNA-binding domain"/>
    <property type="match status" value="1"/>
</dbReference>
<dbReference type="InterPro" id="IPR036864">
    <property type="entry name" value="Zn2-C6_fun-type_DNA-bd_sf"/>
</dbReference>
<dbReference type="Proteomes" id="UP000800093">
    <property type="component" value="Unassembled WGS sequence"/>
</dbReference>
<evidence type="ECO:0000259" key="2">
    <source>
        <dbReference type="PROSITE" id="PS50048"/>
    </source>
</evidence>
<dbReference type="InterPro" id="IPR053178">
    <property type="entry name" value="Osmoadaptation_assoc"/>
</dbReference>